<evidence type="ECO:0000313" key="1">
    <source>
        <dbReference type="EMBL" id="KAJ4724939.1"/>
    </source>
</evidence>
<comment type="caution">
    <text evidence="1">The sequence shown here is derived from an EMBL/GenBank/DDBJ whole genome shotgun (WGS) entry which is preliminary data.</text>
</comment>
<dbReference type="EMBL" id="CM051395">
    <property type="protein sequence ID" value="KAJ4724939.1"/>
    <property type="molecule type" value="Genomic_DNA"/>
</dbReference>
<organism evidence="1 2">
    <name type="scientific">Melia azedarach</name>
    <name type="common">Chinaberry tree</name>
    <dbReference type="NCBI Taxonomy" id="155640"/>
    <lineage>
        <taxon>Eukaryota</taxon>
        <taxon>Viridiplantae</taxon>
        <taxon>Streptophyta</taxon>
        <taxon>Embryophyta</taxon>
        <taxon>Tracheophyta</taxon>
        <taxon>Spermatophyta</taxon>
        <taxon>Magnoliopsida</taxon>
        <taxon>eudicotyledons</taxon>
        <taxon>Gunneridae</taxon>
        <taxon>Pentapetalae</taxon>
        <taxon>rosids</taxon>
        <taxon>malvids</taxon>
        <taxon>Sapindales</taxon>
        <taxon>Meliaceae</taxon>
        <taxon>Melia</taxon>
    </lineage>
</organism>
<dbReference type="Proteomes" id="UP001164539">
    <property type="component" value="Chromosome 2"/>
</dbReference>
<proteinExistence type="predicted"/>
<accession>A0ACC1YP65</accession>
<protein>
    <submittedName>
        <fullName evidence="1">Pentatricopeptide (PPR) repeat-containing protein-like</fullName>
    </submittedName>
</protein>
<keyword evidence="2" id="KW-1185">Reference proteome</keyword>
<gene>
    <name evidence="1" type="ORF">OWV82_003871</name>
</gene>
<name>A0ACC1YP65_MELAZ</name>
<reference evidence="1 2" key="1">
    <citation type="journal article" date="2023" name="Science">
        <title>Complex scaffold remodeling in plant triterpene biosynthesis.</title>
        <authorList>
            <person name="De La Pena R."/>
            <person name="Hodgson H."/>
            <person name="Liu J.C."/>
            <person name="Stephenson M.J."/>
            <person name="Martin A.C."/>
            <person name="Owen C."/>
            <person name="Harkess A."/>
            <person name="Leebens-Mack J."/>
            <person name="Jimenez L.E."/>
            <person name="Osbourn A."/>
            <person name="Sattely E.S."/>
        </authorList>
    </citation>
    <scope>NUCLEOTIDE SEQUENCE [LARGE SCALE GENOMIC DNA]</scope>
    <source>
        <strain evidence="2">cv. JPN11</strain>
        <tissue evidence="1">Leaf</tissue>
    </source>
</reference>
<evidence type="ECO:0000313" key="2">
    <source>
        <dbReference type="Proteomes" id="UP001164539"/>
    </source>
</evidence>
<sequence length="228" mass="25525">MIASGDRKPESLRSSPALGFPRLWYFRYRRLRLFRYLMPNSKSNRRGQEPNRRGKLSEKSSSFHGRLPAAMQTEKQLRRPKTLPDLLQDRSVASLSPGARPKKLTKLLLNVTIQGSVGAVQVIMSPENTVADLVAAAISQYVKECRRPILPTTNPSGFDLHYSQFSLESLTRDEKLMELGSRNFFLCPKKTVTDGGADVTTSSSTCSKEAGKAGKMGIPWLKFMDFLL</sequence>